<dbReference type="Gene3D" id="1.10.10.60">
    <property type="entry name" value="Homeodomain-like"/>
    <property type="match status" value="1"/>
</dbReference>
<keyword evidence="6" id="KW-1185">Reference proteome</keyword>
<evidence type="ECO:0000256" key="3">
    <source>
        <dbReference type="ARBA" id="ARBA00023163"/>
    </source>
</evidence>
<evidence type="ECO:0000313" key="6">
    <source>
        <dbReference type="Proteomes" id="UP000269669"/>
    </source>
</evidence>
<dbReference type="AlphaFoldDB" id="A0A3R9QD64"/>
<organism evidence="5 6">
    <name type="scientific">Edaphobacter aggregans</name>
    <dbReference type="NCBI Taxonomy" id="570835"/>
    <lineage>
        <taxon>Bacteria</taxon>
        <taxon>Pseudomonadati</taxon>
        <taxon>Acidobacteriota</taxon>
        <taxon>Terriglobia</taxon>
        <taxon>Terriglobales</taxon>
        <taxon>Acidobacteriaceae</taxon>
        <taxon>Edaphobacter</taxon>
    </lineage>
</organism>
<accession>A0A3R9QD64</accession>
<dbReference type="InterPro" id="IPR018060">
    <property type="entry name" value="HTH_AraC"/>
</dbReference>
<dbReference type="InterPro" id="IPR050204">
    <property type="entry name" value="AraC_XylS_family_regulators"/>
</dbReference>
<keyword evidence="3" id="KW-0804">Transcription</keyword>
<protein>
    <submittedName>
        <fullName evidence="5">AraC-like DNA-binding protein</fullName>
    </submittedName>
</protein>
<name>A0A3R9QD64_9BACT</name>
<comment type="caution">
    <text evidence="5">The sequence shown here is derived from an EMBL/GenBank/DDBJ whole genome shotgun (WGS) entry which is preliminary data.</text>
</comment>
<feature type="domain" description="HTH araC/xylS-type" evidence="4">
    <location>
        <begin position="135"/>
        <end position="236"/>
    </location>
</feature>
<evidence type="ECO:0000259" key="4">
    <source>
        <dbReference type="PROSITE" id="PS01124"/>
    </source>
</evidence>
<dbReference type="EMBL" id="RSDW01000001">
    <property type="protein sequence ID" value="RSL18471.1"/>
    <property type="molecule type" value="Genomic_DNA"/>
</dbReference>
<dbReference type="PROSITE" id="PS01124">
    <property type="entry name" value="HTH_ARAC_FAMILY_2"/>
    <property type="match status" value="1"/>
</dbReference>
<dbReference type="OrthoDB" id="323290at2"/>
<evidence type="ECO:0000256" key="1">
    <source>
        <dbReference type="ARBA" id="ARBA00023015"/>
    </source>
</evidence>
<dbReference type="PANTHER" id="PTHR46796">
    <property type="entry name" value="HTH-TYPE TRANSCRIPTIONAL ACTIVATOR RHAS-RELATED"/>
    <property type="match status" value="1"/>
</dbReference>
<dbReference type="PANTHER" id="PTHR46796:SF13">
    <property type="entry name" value="HTH-TYPE TRANSCRIPTIONAL ACTIVATOR RHAS"/>
    <property type="match status" value="1"/>
</dbReference>
<reference evidence="5 6" key="1">
    <citation type="submission" date="2018-12" db="EMBL/GenBank/DDBJ databases">
        <title>Sequencing of bacterial isolates from soil warming experiment in Harvard Forest, Massachusetts, USA.</title>
        <authorList>
            <person name="Deangelis K."/>
        </authorList>
    </citation>
    <scope>NUCLEOTIDE SEQUENCE [LARGE SCALE GENOMIC DNA]</scope>
    <source>
        <strain evidence="5 6">EB153</strain>
    </source>
</reference>
<proteinExistence type="predicted"/>
<dbReference type="GO" id="GO:0003700">
    <property type="term" value="F:DNA-binding transcription factor activity"/>
    <property type="evidence" value="ECO:0007669"/>
    <property type="project" value="InterPro"/>
</dbReference>
<sequence>MNTVVVHPVHARAAPILDFEFGDAEAILYIPSNGMPPILSPRTVLIGMQTGRRGELHISGTVDSFAILFQPDGLDLLFALPAQEFTDRSFDAESVFGRMIARFHERLADCRSSEERVSVANQFLIQHAHATRTRDGITAAAHQMLLEAAAGGIPAMAERAGLSARQFRRIFLQRVGVSPKLFARIARFEGALDRMARSSGGSWTEVAHRFGYYDQMHMVHEFAQFTGETPTRTLHYFETAFQRQMSAMRSSNGPRCDGGRWIL</sequence>
<dbReference type="RefSeq" id="WP_125486838.1">
    <property type="nucleotide sequence ID" value="NZ_RSDW01000001.1"/>
</dbReference>
<evidence type="ECO:0000313" key="5">
    <source>
        <dbReference type="EMBL" id="RSL18471.1"/>
    </source>
</evidence>
<dbReference type="Proteomes" id="UP000269669">
    <property type="component" value="Unassembled WGS sequence"/>
</dbReference>
<keyword evidence="1" id="KW-0805">Transcription regulation</keyword>
<keyword evidence="2 5" id="KW-0238">DNA-binding</keyword>
<dbReference type="GO" id="GO:0043565">
    <property type="term" value="F:sequence-specific DNA binding"/>
    <property type="evidence" value="ECO:0007669"/>
    <property type="project" value="InterPro"/>
</dbReference>
<evidence type="ECO:0000256" key="2">
    <source>
        <dbReference type="ARBA" id="ARBA00023125"/>
    </source>
</evidence>
<dbReference type="Pfam" id="PF12833">
    <property type="entry name" value="HTH_18"/>
    <property type="match status" value="1"/>
</dbReference>
<gene>
    <name evidence="5" type="ORF">EDE15_4049</name>
</gene>
<dbReference type="SMART" id="SM00342">
    <property type="entry name" value="HTH_ARAC"/>
    <property type="match status" value="1"/>
</dbReference>